<protein>
    <submittedName>
        <fullName evidence="1">Uncharacterized protein</fullName>
    </submittedName>
</protein>
<organism evidence="1 2">
    <name type="scientific">Carboxylicivirga marina</name>
    <dbReference type="NCBI Taxonomy" id="2800988"/>
    <lineage>
        <taxon>Bacteria</taxon>
        <taxon>Pseudomonadati</taxon>
        <taxon>Bacteroidota</taxon>
        <taxon>Bacteroidia</taxon>
        <taxon>Marinilabiliales</taxon>
        <taxon>Marinilabiliaceae</taxon>
        <taxon>Carboxylicivirga</taxon>
    </lineage>
</organism>
<name>A0ABS1HKG6_9BACT</name>
<accession>A0ABS1HKG6</accession>
<gene>
    <name evidence="1" type="ORF">JIV24_12490</name>
</gene>
<evidence type="ECO:0000313" key="2">
    <source>
        <dbReference type="Proteomes" id="UP000605676"/>
    </source>
</evidence>
<evidence type="ECO:0000313" key="1">
    <source>
        <dbReference type="EMBL" id="MBK3518155.1"/>
    </source>
</evidence>
<keyword evidence="2" id="KW-1185">Reference proteome</keyword>
<dbReference type="RefSeq" id="WP_200465384.1">
    <property type="nucleotide sequence ID" value="NZ_JAENRR010000028.1"/>
</dbReference>
<dbReference type="EMBL" id="JAENRR010000028">
    <property type="protein sequence ID" value="MBK3518155.1"/>
    <property type="molecule type" value="Genomic_DNA"/>
</dbReference>
<dbReference type="PROSITE" id="PS51257">
    <property type="entry name" value="PROKAR_LIPOPROTEIN"/>
    <property type="match status" value="1"/>
</dbReference>
<comment type="caution">
    <text evidence="1">The sequence shown here is derived from an EMBL/GenBank/DDBJ whole genome shotgun (WGS) entry which is preliminary data.</text>
</comment>
<proteinExistence type="predicted"/>
<reference evidence="1 2" key="1">
    <citation type="submission" date="2021-01" db="EMBL/GenBank/DDBJ databases">
        <title>Carboxyliciviraga sp.nov., isolated from coastal sediments.</title>
        <authorList>
            <person name="Lu D."/>
            <person name="Zhang T."/>
        </authorList>
    </citation>
    <scope>NUCLEOTIDE SEQUENCE [LARGE SCALE GENOMIC DNA]</scope>
    <source>
        <strain evidence="1 2">N1Y132</strain>
    </source>
</reference>
<sequence length="501" mass="55184">MKKILSGLLFTCILAGCIGDEFDTNLLVDDVDTTVGLSIPLAKSTVSMADILSDQTDKVKYDGDRIILFQENDSMEYVGINDFFRLSASDVDVSIPFVVFNTQNTIEQNQAVEFSIPDASISVMELNYRVAARGNNLEVPLLLEITLETESGTDRVIQLEIRNNELAEQTFTGDRFALSDNTLNASVKIQPLYNGGFYGNSIGSLNLQFDELLLSYVKGTMGENQVTMDEGTYDLDFDVLEDIPGDIEFANPELSVIIDNGTPFKGLIATTFDGIYSGEKINLASQPFTMESNNATEPTVRTRFVLNNDNSNINSFIAKTPEQLIYAGLLTLNPNGEITEEVEMTDEDRIYVGYGIEVPLELKLNAELEDEVIELDDIDAIDDLAKATLVFASENGLPIAASASIKFYHAETQSVLETMDIEIINAAEVDAASGVVTKASSALIEIDLTESQLESLRNSDELHVSLRLNTTDYDKGQTVVFQKNDALQMQMAIRGKIEYNN</sequence>
<dbReference type="Proteomes" id="UP000605676">
    <property type="component" value="Unassembled WGS sequence"/>
</dbReference>